<protein>
    <submittedName>
        <fullName evidence="2">Uncharacterized protein</fullName>
    </submittedName>
</protein>
<organism evidence="2 3">
    <name type="scientific">Pseudonocardia lutea</name>
    <dbReference type="NCBI Taxonomy" id="2172015"/>
    <lineage>
        <taxon>Bacteria</taxon>
        <taxon>Bacillati</taxon>
        <taxon>Actinomycetota</taxon>
        <taxon>Actinomycetes</taxon>
        <taxon>Pseudonocardiales</taxon>
        <taxon>Pseudonocardiaceae</taxon>
        <taxon>Pseudonocardia</taxon>
    </lineage>
</organism>
<keyword evidence="1" id="KW-0812">Transmembrane</keyword>
<accession>A0ABW1IGC1</accession>
<dbReference type="RefSeq" id="WP_379569190.1">
    <property type="nucleotide sequence ID" value="NZ_JBHSQK010000069.1"/>
</dbReference>
<keyword evidence="3" id="KW-1185">Reference proteome</keyword>
<dbReference type="Proteomes" id="UP001596119">
    <property type="component" value="Unassembled WGS sequence"/>
</dbReference>
<proteinExistence type="predicted"/>
<name>A0ABW1IGC1_9PSEU</name>
<evidence type="ECO:0000313" key="2">
    <source>
        <dbReference type="EMBL" id="MFC5951332.1"/>
    </source>
</evidence>
<dbReference type="EMBL" id="JBHSQK010000069">
    <property type="protein sequence ID" value="MFC5951332.1"/>
    <property type="molecule type" value="Genomic_DNA"/>
</dbReference>
<sequence length="105" mass="11035">MAEPNGTPAGQDAPVSTTASRLFDLRTVLALLFFVYGIVLLVVGLVSTDQADIDKAGGWNVNLDTGIAMLVLAIFFTVWVRLRPVKAPVEEIEGTAGDTAGPPGH</sequence>
<feature type="transmembrane region" description="Helical" evidence="1">
    <location>
        <begin position="66"/>
        <end position="82"/>
    </location>
</feature>
<comment type="caution">
    <text evidence="2">The sequence shown here is derived from an EMBL/GenBank/DDBJ whole genome shotgun (WGS) entry which is preliminary data.</text>
</comment>
<keyword evidence="1" id="KW-1133">Transmembrane helix</keyword>
<reference evidence="3" key="1">
    <citation type="journal article" date="2019" name="Int. J. Syst. Evol. Microbiol.">
        <title>The Global Catalogue of Microorganisms (GCM) 10K type strain sequencing project: providing services to taxonomists for standard genome sequencing and annotation.</title>
        <authorList>
            <consortium name="The Broad Institute Genomics Platform"/>
            <consortium name="The Broad Institute Genome Sequencing Center for Infectious Disease"/>
            <person name="Wu L."/>
            <person name="Ma J."/>
        </authorList>
    </citation>
    <scope>NUCLEOTIDE SEQUENCE [LARGE SCALE GENOMIC DNA]</scope>
    <source>
        <strain evidence="3">CGMCC 4.7397</strain>
    </source>
</reference>
<evidence type="ECO:0000256" key="1">
    <source>
        <dbReference type="SAM" id="Phobius"/>
    </source>
</evidence>
<evidence type="ECO:0000313" key="3">
    <source>
        <dbReference type="Proteomes" id="UP001596119"/>
    </source>
</evidence>
<feature type="transmembrane region" description="Helical" evidence="1">
    <location>
        <begin position="28"/>
        <end position="46"/>
    </location>
</feature>
<keyword evidence="1" id="KW-0472">Membrane</keyword>
<gene>
    <name evidence="2" type="ORF">ACFQH9_23985</name>
</gene>